<name>A0A381Z256_9ZZZZ</name>
<protein>
    <submittedName>
        <fullName evidence="2">Uncharacterized protein</fullName>
    </submittedName>
</protein>
<feature type="region of interest" description="Disordered" evidence="1">
    <location>
        <begin position="1"/>
        <end position="26"/>
    </location>
</feature>
<dbReference type="AlphaFoldDB" id="A0A381Z256"/>
<evidence type="ECO:0000313" key="2">
    <source>
        <dbReference type="EMBL" id="SVA83376.1"/>
    </source>
</evidence>
<dbReference type="EMBL" id="UINC01019676">
    <property type="protein sequence ID" value="SVA83376.1"/>
    <property type="molecule type" value="Genomic_DNA"/>
</dbReference>
<sequence>MKENFQGNGWKINYGTEHYPTKTETS</sequence>
<reference evidence="2" key="1">
    <citation type="submission" date="2018-05" db="EMBL/GenBank/DDBJ databases">
        <authorList>
            <person name="Lanie J.A."/>
            <person name="Ng W.-L."/>
            <person name="Kazmierczak K.M."/>
            <person name="Andrzejewski T.M."/>
            <person name="Davidsen T.M."/>
            <person name="Wayne K.J."/>
            <person name="Tettelin H."/>
            <person name="Glass J.I."/>
            <person name="Rusch D."/>
            <person name="Podicherti R."/>
            <person name="Tsui H.-C.T."/>
            <person name="Winkler M.E."/>
        </authorList>
    </citation>
    <scope>NUCLEOTIDE SEQUENCE</scope>
</reference>
<accession>A0A381Z256</accession>
<organism evidence="2">
    <name type="scientific">marine metagenome</name>
    <dbReference type="NCBI Taxonomy" id="408172"/>
    <lineage>
        <taxon>unclassified sequences</taxon>
        <taxon>metagenomes</taxon>
        <taxon>ecological metagenomes</taxon>
    </lineage>
</organism>
<evidence type="ECO:0000256" key="1">
    <source>
        <dbReference type="SAM" id="MobiDB-lite"/>
    </source>
</evidence>
<proteinExistence type="predicted"/>
<gene>
    <name evidence="2" type="ORF">METZ01_LOCUS136230</name>
</gene>